<evidence type="ECO:0000259" key="10">
    <source>
        <dbReference type="Pfam" id="PF01420"/>
    </source>
</evidence>
<dbReference type="EMBL" id="JAUJWU010000005">
    <property type="protein sequence ID" value="MDN7247107.1"/>
    <property type="molecule type" value="Genomic_DNA"/>
</dbReference>
<evidence type="ECO:0000256" key="1">
    <source>
        <dbReference type="ARBA" id="ARBA00010923"/>
    </source>
</evidence>
<dbReference type="InterPro" id="IPR051537">
    <property type="entry name" value="DNA_Adenine_Mtase"/>
</dbReference>
<feature type="coiled-coil region" evidence="9">
    <location>
        <begin position="579"/>
        <end position="614"/>
    </location>
</feature>
<comment type="caution">
    <text evidence="12">The sequence shown here is derived from an EMBL/GenBank/DDBJ whole genome shotgun (WGS) entry which is preliminary data.</text>
</comment>
<feature type="domain" description="DNA methylase adenine-specific" evidence="11">
    <location>
        <begin position="119"/>
        <end position="406"/>
    </location>
</feature>
<dbReference type="Gene3D" id="3.90.220.20">
    <property type="entry name" value="DNA methylase specificity domains"/>
    <property type="match status" value="1"/>
</dbReference>
<evidence type="ECO:0000256" key="2">
    <source>
        <dbReference type="ARBA" id="ARBA00011900"/>
    </source>
</evidence>
<keyword evidence="4" id="KW-0808">Transferase</keyword>
<proteinExistence type="inferred from homology"/>
<keyword evidence="9" id="KW-0175">Coiled coil</keyword>
<accession>A0ABT8NGS7</accession>
<dbReference type="RefSeq" id="WP_301857488.1">
    <property type="nucleotide sequence ID" value="NZ_JAUJWU010000005.1"/>
</dbReference>
<comment type="catalytic activity">
    <reaction evidence="8">
        <text>a 2'-deoxyadenosine in DNA + S-adenosyl-L-methionine = an N(6)-methyl-2'-deoxyadenosine in DNA + S-adenosyl-L-homocysteine + H(+)</text>
        <dbReference type="Rhea" id="RHEA:15197"/>
        <dbReference type="Rhea" id="RHEA-COMP:12418"/>
        <dbReference type="Rhea" id="RHEA-COMP:12419"/>
        <dbReference type="ChEBI" id="CHEBI:15378"/>
        <dbReference type="ChEBI" id="CHEBI:57856"/>
        <dbReference type="ChEBI" id="CHEBI:59789"/>
        <dbReference type="ChEBI" id="CHEBI:90615"/>
        <dbReference type="ChEBI" id="CHEBI:90616"/>
        <dbReference type="EC" id="2.1.1.72"/>
    </reaction>
</comment>
<feature type="domain" description="Type I restriction modification DNA specificity" evidence="10">
    <location>
        <begin position="430"/>
        <end position="588"/>
    </location>
</feature>
<organism evidence="12 13">
    <name type="scientific">Planococcus shenhongbingii</name>
    <dbReference type="NCBI Taxonomy" id="3058398"/>
    <lineage>
        <taxon>Bacteria</taxon>
        <taxon>Bacillati</taxon>
        <taxon>Bacillota</taxon>
        <taxon>Bacilli</taxon>
        <taxon>Bacillales</taxon>
        <taxon>Caryophanaceae</taxon>
        <taxon>Planococcus</taxon>
    </lineage>
</organism>
<comment type="similarity">
    <text evidence="1">Belongs to the type-I restriction system S methylase family.</text>
</comment>
<dbReference type="EC" id="2.1.1.72" evidence="2"/>
<dbReference type="SUPFAM" id="SSF53335">
    <property type="entry name" value="S-adenosyl-L-methionine-dependent methyltransferases"/>
    <property type="match status" value="1"/>
</dbReference>
<gene>
    <name evidence="12" type="ORF">QWY13_16630</name>
</gene>
<dbReference type="Pfam" id="PF02384">
    <property type="entry name" value="N6_Mtase"/>
    <property type="match status" value="1"/>
</dbReference>
<evidence type="ECO:0000313" key="13">
    <source>
        <dbReference type="Proteomes" id="UP001172142"/>
    </source>
</evidence>
<keyword evidence="6" id="KW-0680">Restriction system</keyword>
<keyword evidence="5" id="KW-0949">S-adenosyl-L-methionine</keyword>
<evidence type="ECO:0000256" key="4">
    <source>
        <dbReference type="ARBA" id="ARBA00022679"/>
    </source>
</evidence>
<evidence type="ECO:0000256" key="3">
    <source>
        <dbReference type="ARBA" id="ARBA00022603"/>
    </source>
</evidence>
<name>A0ABT8NGS7_9BACL</name>
<evidence type="ECO:0000256" key="9">
    <source>
        <dbReference type="SAM" id="Coils"/>
    </source>
</evidence>
<dbReference type="GO" id="GO:0008168">
    <property type="term" value="F:methyltransferase activity"/>
    <property type="evidence" value="ECO:0007669"/>
    <property type="project" value="UniProtKB-KW"/>
</dbReference>
<keyword evidence="7" id="KW-0238">DNA-binding</keyword>
<dbReference type="InterPro" id="IPR044946">
    <property type="entry name" value="Restrct_endonuc_typeI_TRD_sf"/>
</dbReference>
<dbReference type="PANTHER" id="PTHR42933:SF3">
    <property type="entry name" value="TYPE I RESTRICTION ENZYME MJAVIII METHYLASE SUBUNIT"/>
    <property type="match status" value="1"/>
</dbReference>
<dbReference type="InterPro" id="IPR000055">
    <property type="entry name" value="Restrct_endonuc_typeI_TRD"/>
</dbReference>
<dbReference type="Gene3D" id="3.40.50.150">
    <property type="entry name" value="Vaccinia Virus protein VP39"/>
    <property type="match status" value="1"/>
</dbReference>
<dbReference type="InterPro" id="IPR003356">
    <property type="entry name" value="DNA_methylase_A-5"/>
</dbReference>
<keyword evidence="3 12" id="KW-0489">Methyltransferase</keyword>
<evidence type="ECO:0000256" key="5">
    <source>
        <dbReference type="ARBA" id="ARBA00022691"/>
    </source>
</evidence>
<dbReference type="SUPFAM" id="SSF116734">
    <property type="entry name" value="DNA methylase specificity domain"/>
    <property type="match status" value="1"/>
</dbReference>
<reference evidence="12 13" key="1">
    <citation type="submission" date="2023-07" db="EMBL/GenBank/DDBJ databases">
        <title>Novel species in genus Planococcus.</title>
        <authorList>
            <person name="Ning S."/>
        </authorList>
    </citation>
    <scope>NUCLEOTIDE SEQUENCE [LARGE SCALE GENOMIC DNA]</scope>
    <source>
        <strain evidence="12 13">N017</strain>
    </source>
</reference>
<keyword evidence="13" id="KW-1185">Reference proteome</keyword>
<dbReference type="PANTHER" id="PTHR42933">
    <property type="entry name" value="SLR6095 PROTEIN"/>
    <property type="match status" value="1"/>
</dbReference>
<dbReference type="GO" id="GO:0032259">
    <property type="term" value="P:methylation"/>
    <property type="evidence" value="ECO:0007669"/>
    <property type="project" value="UniProtKB-KW"/>
</dbReference>
<evidence type="ECO:0000256" key="7">
    <source>
        <dbReference type="ARBA" id="ARBA00023125"/>
    </source>
</evidence>
<evidence type="ECO:0000259" key="11">
    <source>
        <dbReference type="Pfam" id="PF02384"/>
    </source>
</evidence>
<evidence type="ECO:0000313" key="12">
    <source>
        <dbReference type="EMBL" id="MDN7247107.1"/>
    </source>
</evidence>
<evidence type="ECO:0000256" key="8">
    <source>
        <dbReference type="ARBA" id="ARBA00047942"/>
    </source>
</evidence>
<dbReference type="Pfam" id="PF01420">
    <property type="entry name" value="Methylase_S"/>
    <property type="match status" value="1"/>
</dbReference>
<sequence>MSLRKIADVLRGAGESFGPVALAGLSLKYLEDELGEELEEKAKLSYLIKDAGNTVENLLNAFNLIEHGIPELEHVYKNLNIFWERIGNRALFEILLLIYKEDIIDYSSTVYSVRNLIMTSEGRRGGEHLTSNSLNHLQVTLLNVEDKTSFYDGVAGYGGSLIEVKRQHPEKQITLYGQELNKQSWAAGKLCLLMVGAKDVQFEQGNTLTDPLFKENERLKKFDYVAMTIPFGIRLDEQTHQKLTRDSFHRFSMGDLPRTSADIAFVQHALSSLTGKGRAVITISNGVLSRSGLEQSIRQNLVDTDQIEAVILLSHSLLQNTSIPISLLILNKDKPENKRGKIQFIQASELFEEQGRNRYLTDQHINKIHSMLDNAAEEEGFSKLVSITDLEESLNVARYIQTSEIEIENEGVYRIHWNRLRTKNDRTEKIQSLGSIYRGLNITSKNSEEIAEGEYKLIKLSDVQNGNVLLEALSAIEMKTNFKPALYQVQEDDVIVSARGTNVKVAVIPVHQETILLSQNFIGFRPEKNKVDPYFLQAYFESPIGQYQLSNLMAGTSVPVLNPKSFGTLEIALPSIDTQKDAATRYKRAKDQCEEALKEAALRLKEEKAKVYEELGILKAFELIESEK</sequence>
<dbReference type="Proteomes" id="UP001172142">
    <property type="component" value="Unassembled WGS sequence"/>
</dbReference>
<evidence type="ECO:0000256" key="6">
    <source>
        <dbReference type="ARBA" id="ARBA00022747"/>
    </source>
</evidence>
<protein>
    <recommendedName>
        <fullName evidence="2">site-specific DNA-methyltransferase (adenine-specific)</fullName>
        <ecNumber evidence="2">2.1.1.72</ecNumber>
    </recommendedName>
</protein>
<dbReference type="InterPro" id="IPR029063">
    <property type="entry name" value="SAM-dependent_MTases_sf"/>
</dbReference>